<gene>
    <name evidence="1" type="ORF">L1987_16109</name>
</gene>
<evidence type="ECO:0000313" key="1">
    <source>
        <dbReference type="EMBL" id="KAI3816413.1"/>
    </source>
</evidence>
<reference evidence="2" key="1">
    <citation type="journal article" date="2022" name="Mol. Ecol. Resour.">
        <title>The genomes of chicory, endive, great burdock and yacon provide insights into Asteraceae palaeo-polyploidization history and plant inulin production.</title>
        <authorList>
            <person name="Fan W."/>
            <person name="Wang S."/>
            <person name="Wang H."/>
            <person name="Wang A."/>
            <person name="Jiang F."/>
            <person name="Liu H."/>
            <person name="Zhao H."/>
            <person name="Xu D."/>
            <person name="Zhang Y."/>
        </authorList>
    </citation>
    <scope>NUCLEOTIDE SEQUENCE [LARGE SCALE GENOMIC DNA]</scope>
    <source>
        <strain evidence="2">cv. Yunnan</strain>
    </source>
</reference>
<organism evidence="1 2">
    <name type="scientific">Smallanthus sonchifolius</name>
    <dbReference type="NCBI Taxonomy" id="185202"/>
    <lineage>
        <taxon>Eukaryota</taxon>
        <taxon>Viridiplantae</taxon>
        <taxon>Streptophyta</taxon>
        <taxon>Embryophyta</taxon>
        <taxon>Tracheophyta</taxon>
        <taxon>Spermatophyta</taxon>
        <taxon>Magnoliopsida</taxon>
        <taxon>eudicotyledons</taxon>
        <taxon>Gunneridae</taxon>
        <taxon>Pentapetalae</taxon>
        <taxon>asterids</taxon>
        <taxon>campanulids</taxon>
        <taxon>Asterales</taxon>
        <taxon>Asteraceae</taxon>
        <taxon>Asteroideae</taxon>
        <taxon>Heliantheae alliance</taxon>
        <taxon>Millerieae</taxon>
        <taxon>Smallanthus</taxon>
    </lineage>
</organism>
<keyword evidence="2" id="KW-1185">Reference proteome</keyword>
<protein>
    <submittedName>
        <fullName evidence="1">Uncharacterized protein</fullName>
    </submittedName>
</protein>
<accession>A0ACB9J7G7</accession>
<name>A0ACB9J7G7_9ASTR</name>
<comment type="caution">
    <text evidence="1">The sequence shown here is derived from an EMBL/GenBank/DDBJ whole genome shotgun (WGS) entry which is preliminary data.</text>
</comment>
<evidence type="ECO:0000313" key="2">
    <source>
        <dbReference type="Proteomes" id="UP001056120"/>
    </source>
</evidence>
<dbReference type="EMBL" id="CM042022">
    <property type="protein sequence ID" value="KAI3816413.1"/>
    <property type="molecule type" value="Genomic_DNA"/>
</dbReference>
<proteinExistence type="predicted"/>
<reference evidence="1 2" key="2">
    <citation type="journal article" date="2022" name="Mol. Ecol. Resour.">
        <title>The genomes of chicory, endive, great burdock and yacon provide insights into Asteraceae paleo-polyploidization history and plant inulin production.</title>
        <authorList>
            <person name="Fan W."/>
            <person name="Wang S."/>
            <person name="Wang H."/>
            <person name="Wang A."/>
            <person name="Jiang F."/>
            <person name="Liu H."/>
            <person name="Zhao H."/>
            <person name="Xu D."/>
            <person name="Zhang Y."/>
        </authorList>
    </citation>
    <scope>NUCLEOTIDE SEQUENCE [LARGE SCALE GENOMIC DNA]</scope>
    <source>
        <strain evidence="2">cv. Yunnan</strain>
        <tissue evidence="1">Leaves</tissue>
    </source>
</reference>
<dbReference type="Proteomes" id="UP001056120">
    <property type="component" value="Linkage Group LG05"/>
</dbReference>
<sequence length="78" mass="8581">MKFSMKLFATLFLVVMFLMTNEMGGPVVVEGRTCQSQSNKFKGTCLSDTNCANVCHSEGFPGGDCIGLRRRCFCTKPC</sequence>